<keyword evidence="12" id="KW-1185">Reference proteome</keyword>
<dbReference type="CDD" id="cd15571">
    <property type="entry name" value="ePHD"/>
    <property type="match status" value="1"/>
</dbReference>
<keyword evidence="8" id="KW-0539">Nucleus</keyword>
<evidence type="ECO:0000256" key="8">
    <source>
        <dbReference type="ARBA" id="ARBA00023242"/>
    </source>
</evidence>
<dbReference type="Proteomes" id="UP001301350">
    <property type="component" value="Unassembled WGS sequence"/>
</dbReference>
<feature type="region of interest" description="Disordered" evidence="9">
    <location>
        <begin position="794"/>
        <end position="814"/>
    </location>
</feature>
<evidence type="ECO:0000256" key="9">
    <source>
        <dbReference type="SAM" id="MobiDB-lite"/>
    </source>
</evidence>
<dbReference type="InterPro" id="IPR031099">
    <property type="entry name" value="BRCA1-associated"/>
</dbReference>
<dbReference type="SMART" id="SM00249">
    <property type="entry name" value="PHD"/>
    <property type="match status" value="1"/>
</dbReference>
<feature type="compositionally biased region" description="Acidic residues" evidence="9">
    <location>
        <begin position="239"/>
        <end position="254"/>
    </location>
</feature>
<protein>
    <recommendedName>
        <fullName evidence="10">PHD-type domain-containing protein</fullName>
    </recommendedName>
</protein>
<evidence type="ECO:0000313" key="12">
    <source>
        <dbReference type="Proteomes" id="UP001301350"/>
    </source>
</evidence>
<evidence type="ECO:0000256" key="5">
    <source>
        <dbReference type="ARBA" id="ARBA00022771"/>
    </source>
</evidence>
<evidence type="ECO:0000256" key="3">
    <source>
        <dbReference type="ARBA" id="ARBA00022737"/>
    </source>
</evidence>
<dbReference type="GO" id="GO:0004842">
    <property type="term" value="F:ubiquitin-protein transferase activity"/>
    <property type="evidence" value="ECO:0007669"/>
    <property type="project" value="TreeGrafter"/>
</dbReference>
<comment type="subcellular location">
    <subcellularLocation>
        <location evidence="1">Nucleus</location>
    </subcellularLocation>
</comment>
<feature type="compositionally biased region" description="Acidic residues" evidence="9">
    <location>
        <begin position="802"/>
        <end position="814"/>
    </location>
</feature>
<keyword evidence="5" id="KW-0863">Zinc-finger</keyword>
<dbReference type="PANTHER" id="PTHR13763:SF9">
    <property type="entry name" value="BRCA1-ASSOCIATED RING DOMAIN PROTEIN 1"/>
    <property type="match status" value="1"/>
</dbReference>
<dbReference type="GO" id="GO:0045944">
    <property type="term" value="P:positive regulation of transcription by RNA polymerase II"/>
    <property type="evidence" value="ECO:0007669"/>
    <property type="project" value="TreeGrafter"/>
</dbReference>
<feature type="region of interest" description="Disordered" evidence="9">
    <location>
        <begin position="168"/>
        <end position="286"/>
    </location>
</feature>
<accession>A0AAV9IT13</accession>
<keyword evidence="3" id="KW-0677">Repeat</keyword>
<dbReference type="GO" id="GO:0000724">
    <property type="term" value="P:double-strand break repair via homologous recombination"/>
    <property type="evidence" value="ECO:0007669"/>
    <property type="project" value="TreeGrafter"/>
</dbReference>
<evidence type="ECO:0000256" key="2">
    <source>
        <dbReference type="ARBA" id="ARBA00022723"/>
    </source>
</evidence>
<dbReference type="PROSITE" id="PS51805">
    <property type="entry name" value="EPHD"/>
    <property type="match status" value="1"/>
</dbReference>
<keyword evidence="4" id="KW-0227">DNA damage</keyword>
<dbReference type="InterPro" id="IPR013083">
    <property type="entry name" value="Znf_RING/FYVE/PHD"/>
</dbReference>
<evidence type="ECO:0000313" key="11">
    <source>
        <dbReference type="EMBL" id="KAK4535223.1"/>
    </source>
</evidence>
<evidence type="ECO:0000256" key="6">
    <source>
        <dbReference type="ARBA" id="ARBA00022833"/>
    </source>
</evidence>
<evidence type="ECO:0000259" key="10">
    <source>
        <dbReference type="PROSITE" id="PS51805"/>
    </source>
</evidence>
<dbReference type="Gene3D" id="3.30.40.10">
    <property type="entry name" value="Zinc/RING finger domain, C3HC4 (zinc finger)"/>
    <property type="match status" value="1"/>
</dbReference>
<dbReference type="EMBL" id="JANCYW010000004">
    <property type="protein sequence ID" value="KAK4535223.1"/>
    <property type="molecule type" value="Genomic_DNA"/>
</dbReference>
<dbReference type="GO" id="GO:0008270">
    <property type="term" value="F:zinc ion binding"/>
    <property type="evidence" value="ECO:0007669"/>
    <property type="project" value="UniProtKB-KW"/>
</dbReference>
<evidence type="ECO:0000256" key="7">
    <source>
        <dbReference type="ARBA" id="ARBA00023204"/>
    </source>
</evidence>
<dbReference type="InterPro" id="IPR001965">
    <property type="entry name" value="Znf_PHD"/>
</dbReference>
<feature type="compositionally biased region" description="Basic and acidic residues" evidence="9">
    <location>
        <begin position="192"/>
        <end position="202"/>
    </location>
</feature>
<dbReference type="PANTHER" id="PTHR13763">
    <property type="entry name" value="BREAST CANCER TYPE 1 SUSCEPTIBILITY PROTEIN BRCA1"/>
    <property type="match status" value="1"/>
</dbReference>
<dbReference type="Pfam" id="PF13771">
    <property type="entry name" value="zf-HC5HC2H"/>
    <property type="match status" value="1"/>
</dbReference>
<keyword evidence="6" id="KW-0862">Zinc</keyword>
<feature type="domain" description="PHD-type" evidence="10">
    <location>
        <begin position="24"/>
        <end position="146"/>
    </location>
</feature>
<evidence type="ECO:0000256" key="4">
    <source>
        <dbReference type="ARBA" id="ARBA00022763"/>
    </source>
</evidence>
<dbReference type="GO" id="GO:0005634">
    <property type="term" value="C:nucleus"/>
    <property type="evidence" value="ECO:0007669"/>
    <property type="project" value="UniProtKB-SubCell"/>
</dbReference>
<name>A0AAV9IT13_CYACA</name>
<reference evidence="11 12" key="1">
    <citation type="submission" date="2022-07" db="EMBL/GenBank/DDBJ databases">
        <title>Genome-wide signatures of adaptation to extreme environments.</title>
        <authorList>
            <person name="Cho C.H."/>
            <person name="Yoon H.S."/>
        </authorList>
    </citation>
    <scope>NUCLEOTIDE SEQUENCE [LARGE SCALE GENOMIC DNA]</scope>
    <source>
        <strain evidence="11 12">DBV 063 E5</strain>
    </source>
</reference>
<dbReference type="InterPro" id="IPR034732">
    <property type="entry name" value="EPHD"/>
</dbReference>
<comment type="caution">
    <text evidence="11">The sequence shown here is derived from an EMBL/GenBank/DDBJ whole genome shotgun (WGS) entry which is preliminary data.</text>
</comment>
<organism evidence="11 12">
    <name type="scientific">Cyanidium caldarium</name>
    <name type="common">Red alga</name>
    <dbReference type="NCBI Taxonomy" id="2771"/>
    <lineage>
        <taxon>Eukaryota</taxon>
        <taxon>Rhodophyta</taxon>
        <taxon>Bangiophyceae</taxon>
        <taxon>Cyanidiales</taxon>
        <taxon>Cyanidiaceae</taxon>
        <taxon>Cyanidium</taxon>
    </lineage>
</organism>
<dbReference type="AlphaFoldDB" id="A0AAV9IT13"/>
<keyword evidence="2" id="KW-0479">Metal-binding</keyword>
<sequence>MPPVAGRRKRRSLGAKPELKPAGVTLCPLCPKSLQLAGAVDAEVVGALEGPAVGTPGVTHRFTAHHNCIIWCPEVAVDEDGHLLNVDKAVRRAVRIKCKFCGEKGASIGCWQDKCPNSYHLACAYNPKCDVDMVMPDMELWCPRHAEGPAFRAHEALKRRMLEEGTAAAAEGAEVTRTPTAGAASRMAPSSGRRDFRMDDGRPWGWQRSGAGGVAPVERLPNAEATQRSTARRRRMVADDDDEEEEEEEEEEESGASGGSDADVSDQEFVPQPGWHARGMAGAGGELRRTAGRHAEAFAMGGASPVPRTAAGDWAIDADDDVPRRPDGRPEGIVFDEMEWKHEIARRLHPRRRVKGEKASKMFSHILADVNELTVTERQRRFKPITGEALERFVLEAEPYTTKVPQDAELREQIPRLMAELAWIEARPNLYLCESEHHLYLYTRTDVWGWYADIRAIAGASHPHMIKVITKPRLEHRLSFYLRWTLPNESVGSFRFSDPYNTSHAFRDNVMMMRFDLNGVAKRSKTADVLAHGQCYFPELPTARLWFNLTREIVEGTEPQARFAPYIWGREERARAKAAAMTAHAPTDGVRARAAPGRTERDRAYSTHSGAAAAATAAAATGIRGRWPLRAGISPWAMPGATPSLERAKARGYAFGLDEMYGGDGSSDEETALADELQRHRTQVLELGDPSDVRDRFWPISDYTDPQLRALDTRWQAEWQRTPTAADHAAAERDRRACRDADNMVVLTQPLNRLQELHGYTYANAVRLASEFNRQMAAQRSLLHAHWRTREHGLHPSAEWSEASEDDSDMLEDV</sequence>
<keyword evidence="7" id="KW-0234">DNA repair</keyword>
<gene>
    <name evidence="11" type="ORF">CDCA_CDCA04G1248</name>
</gene>
<evidence type="ECO:0000256" key="1">
    <source>
        <dbReference type="ARBA" id="ARBA00004123"/>
    </source>
</evidence>
<proteinExistence type="predicted"/>